<organism evidence="18 19">
    <name type="scientific">Acanthaster planci</name>
    <name type="common">Crown-of-thorns starfish</name>
    <dbReference type="NCBI Taxonomy" id="133434"/>
    <lineage>
        <taxon>Eukaryota</taxon>
        <taxon>Metazoa</taxon>
        <taxon>Echinodermata</taxon>
        <taxon>Eleutherozoa</taxon>
        <taxon>Asterozoa</taxon>
        <taxon>Asteroidea</taxon>
        <taxon>Valvatacea</taxon>
        <taxon>Valvatida</taxon>
        <taxon>Acanthasteridae</taxon>
        <taxon>Acanthaster</taxon>
    </lineage>
</organism>
<feature type="transmembrane region" description="Helical" evidence="12">
    <location>
        <begin position="1165"/>
        <end position="1191"/>
    </location>
</feature>
<feature type="transmembrane region" description="Helical" evidence="12">
    <location>
        <begin position="1124"/>
        <end position="1145"/>
    </location>
</feature>
<keyword evidence="8 10" id="KW-1015">Disulfide bond</keyword>
<dbReference type="InterPro" id="IPR000203">
    <property type="entry name" value="GPS"/>
</dbReference>
<protein>
    <submittedName>
        <fullName evidence="19">Uncharacterized protein LOC110978050</fullName>
    </submittedName>
</protein>
<dbReference type="InterPro" id="IPR001190">
    <property type="entry name" value="SRCR"/>
</dbReference>
<evidence type="ECO:0000259" key="17">
    <source>
        <dbReference type="PROSITE" id="PS50825"/>
    </source>
</evidence>
<keyword evidence="6 12" id="KW-1133">Transmembrane helix</keyword>
<gene>
    <name evidence="19" type="primary">LOC110978050</name>
</gene>
<dbReference type="SUPFAM" id="SSF56487">
    <property type="entry name" value="SRCR-like"/>
    <property type="match status" value="4"/>
</dbReference>
<dbReference type="PROSITE" id="PS50221">
    <property type="entry name" value="GAIN_B"/>
    <property type="match status" value="1"/>
</dbReference>
<dbReference type="GeneID" id="110978050"/>
<evidence type="ECO:0000313" key="18">
    <source>
        <dbReference type="Proteomes" id="UP000694845"/>
    </source>
</evidence>
<keyword evidence="9" id="KW-0325">Glycoprotein</keyword>
<evidence type="ECO:0000313" key="19">
    <source>
        <dbReference type="RefSeq" id="XP_022088383.1"/>
    </source>
</evidence>
<feature type="disulfide bond" evidence="10">
    <location>
        <begin position="89"/>
        <end position="99"/>
    </location>
</feature>
<keyword evidence="18" id="KW-1185">Reference proteome</keyword>
<dbReference type="Proteomes" id="UP000694845">
    <property type="component" value="Unplaced"/>
</dbReference>
<evidence type="ECO:0000256" key="10">
    <source>
        <dbReference type="PROSITE-ProRule" id="PRU00196"/>
    </source>
</evidence>
<dbReference type="InterPro" id="IPR017981">
    <property type="entry name" value="GPCR_2-like_7TM"/>
</dbReference>
<proteinExistence type="predicted"/>
<evidence type="ECO:0000256" key="7">
    <source>
        <dbReference type="ARBA" id="ARBA00023136"/>
    </source>
</evidence>
<dbReference type="Pfam" id="PF01825">
    <property type="entry name" value="GPS"/>
    <property type="match status" value="1"/>
</dbReference>
<feature type="transmembrane region" description="Helical" evidence="12">
    <location>
        <begin position="1203"/>
        <end position="1228"/>
    </location>
</feature>
<dbReference type="PANTHER" id="PTHR19331:SF465">
    <property type="entry name" value="EGG PEPTIDE SPERACT RECEPTOR"/>
    <property type="match status" value="1"/>
</dbReference>
<dbReference type="OMA" id="VICSTEH"/>
<dbReference type="InterPro" id="IPR003410">
    <property type="entry name" value="HYR_dom"/>
</dbReference>
<keyword evidence="4" id="KW-0732">Signal</keyword>
<feature type="domain" description="GAIN-B" evidence="13">
    <location>
        <begin position="817"/>
        <end position="1011"/>
    </location>
</feature>
<evidence type="ECO:0000256" key="12">
    <source>
        <dbReference type="SAM" id="Phobius"/>
    </source>
</evidence>
<evidence type="ECO:0000256" key="1">
    <source>
        <dbReference type="ARBA" id="ARBA00004141"/>
    </source>
</evidence>
<feature type="domain" description="G-protein coupled receptors family 2 profile 1" evidence="14">
    <location>
        <begin position="610"/>
        <end position="694"/>
    </location>
</feature>
<evidence type="ECO:0000259" key="15">
    <source>
        <dbReference type="PROSITE" id="PS50261"/>
    </source>
</evidence>
<name>A0A8B7Y5B4_ACAPL</name>
<keyword evidence="5" id="KW-0677">Repeat</keyword>
<feature type="domain" description="HYR" evidence="17">
    <location>
        <begin position="536"/>
        <end position="619"/>
    </location>
</feature>
<evidence type="ECO:0000256" key="4">
    <source>
        <dbReference type="ARBA" id="ARBA00022729"/>
    </source>
</evidence>
<dbReference type="PRINTS" id="PR00258">
    <property type="entry name" value="SPERACTRCPTR"/>
</dbReference>
<sequence length="1320" mass="143912">MIQIRPLRAAFVKCEEESNFPVRLVDGSSNTDGVVEIFFNDRWGKVCSYGWDSADASVVCRQLGFHGLNVSVIYNRQSQTVDYLMNVDCTGDEAKLADCGYNGWNAHCFKYAGVMCQMAAKEYPVRLIGGNSSTEGIVEILFNGQWVNVSSNEWDDAAAGVVCRQLGLHGPSKAVIYLHTPSSMQGSDGVFLEDVRCNGDEQRLADCFYARWGIEQFFSNERLGVICSTEHYSVFPIRLIGGLTPKSGLIQLFYLNQWGVVCDENWSEAEAKVVCRQLGFEGHSLPTVNSVSWQSDSDPVYQTSFHCLGDEESLTSCMRNSGKHRSSMFCYQKIGVVCQESVDFYPIRLAGGLSYEAGRIEVYFQGYWGIIQDCSDTNNWGIEEANVACNQLGFNGARASVFHSIYGDGTGLILMESVDCSENFEVFGGTCPPPEAVPRPNGQPTIDVIAPLGQSVASVFWTKPTLVLPLNHSTESSRCVPADADSSPYPCQSGSSFNITSQFAISHGRDTAVQYVVTDLDEVDSNFKCTFFVSVRDDEKPTITCPDNITKVAEYGFQYITANWTEPVGTDNSDIVSTISNVPHSPPIQLGFGIHVFTYTATDGSLNTNFCTFAVTVKKMKVGSCPSDVTSDTTHGLLTWPVTEAGSHAESFQRCPIYTERAGWAKAVRHCTFDNLAGSATWEAPQILSCGENRSRVTVEDVAQIPISRHNVLEVAKFLAEKSYKDWSTQRIDAVVEILNNITRLGPDGEPNVTNAVIDTVDNIAKALATFEQSQYLSKESLVSMLRTVQKHVSATLARKGVVHIQKDSIHVEAVSANLSWARNGLSFILEDGLTSEQRGSTQAGRSRLVGSEVRVYGGEVLQSHSVRAAVTLPGNMVKRLPERDGNTSLPHMNVSFIIYADDTMFPSAFVKGSQSGNQSAVVVPGPVISLAVEDVTLVNLSEPVVIEFETVASSSTESATCVFWDFTLEGGVGDWSSIGCEFQGLTNGRYTCLCNHEAIFAVLVELGEEFQTNRGSLDLIAQISCIGSTSTYLIVIIAYLFLRKARAGKAGHVFLQFLFSLLMIYAVFLAGVNHARHLRSGCVVVAALLHYLPLATLMWTAVEVRHIYNSMLHGSSTDSSSCVILTSLVAWASPLIVTGITVTLALDHYGSVDSCLLVPGLPLYLGFLVPVGLILTHNTITTIAAVKVNFCSAEDGLPSSQVVARLICGTLTWVLFLAILCFGFLLIYSTRSVFSIVFSALNFAEIVVVCTLACVHRTKETPISGTQKGPQEGSKEEDEEDKDFCSEEETPSSLSNAVKSVDCQGTRVTSHTEIALEEI</sequence>
<dbReference type="SMART" id="SM00202">
    <property type="entry name" value="SR"/>
    <property type="match status" value="4"/>
</dbReference>
<dbReference type="GO" id="GO:0004930">
    <property type="term" value="F:G protein-coupled receptor activity"/>
    <property type="evidence" value="ECO:0007669"/>
    <property type="project" value="InterPro"/>
</dbReference>
<feature type="transmembrane region" description="Helical" evidence="12">
    <location>
        <begin position="1054"/>
        <end position="1073"/>
    </location>
</feature>
<dbReference type="Pfam" id="PF00530">
    <property type="entry name" value="SRCR"/>
    <property type="match status" value="4"/>
</dbReference>
<feature type="domain" description="G-protein coupled receptors family 2 profile 2" evidence="15">
    <location>
        <begin position="1018"/>
        <end position="1258"/>
    </location>
</feature>
<evidence type="ECO:0000259" key="16">
    <source>
        <dbReference type="PROSITE" id="PS50287"/>
    </source>
</evidence>
<dbReference type="GO" id="GO:0007166">
    <property type="term" value="P:cell surface receptor signaling pathway"/>
    <property type="evidence" value="ECO:0007669"/>
    <property type="project" value="InterPro"/>
</dbReference>
<dbReference type="InterPro" id="IPR036772">
    <property type="entry name" value="SRCR-like_dom_sf"/>
</dbReference>
<dbReference type="RefSeq" id="XP_022088383.1">
    <property type="nucleotide sequence ID" value="XM_022232691.1"/>
</dbReference>
<dbReference type="PROSITE" id="PS50287">
    <property type="entry name" value="SRCR_2"/>
    <property type="match status" value="4"/>
</dbReference>
<keyword evidence="3 12" id="KW-0812">Transmembrane</keyword>
<feature type="domain" description="SRCR" evidence="16">
    <location>
        <begin position="125"/>
        <end position="228"/>
    </location>
</feature>
<dbReference type="SMART" id="SM00303">
    <property type="entry name" value="GPS"/>
    <property type="match status" value="1"/>
</dbReference>
<dbReference type="InterPro" id="IPR000832">
    <property type="entry name" value="GPCR_2_secretin-like"/>
</dbReference>
<dbReference type="Gene3D" id="1.20.1070.10">
    <property type="entry name" value="Rhodopsin 7-helix transmembrane proteins"/>
    <property type="match status" value="1"/>
</dbReference>
<feature type="transmembrane region" description="Helical" evidence="12">
    <location>
        <begin position="1020"/>
        <end position="1042"/>
    </location>
</feature>
<keyword evidence="7 12" id="KW-0472">Membrane</keyword>
<evidence type="ECO:0000256" key="3">
    <source>
        <dbReference type="ARBA" id="ARBA00022692"/>
    </source>
</evidence>
<evidence type="ECO:0000256" key="8">
    <source>
        <dbReference type="ARBA" id="ARBA00023157"/>
    </source>
</evidence>
<feature type="compositionally biased region" description="Acidic residues" evidence="11">
    <location>
        <begin position="1276"/>
        <end position="1291"/>
    </location>
</feature>
<dbReference type="Pfam" id="PF00002">
    <property type="entry name" value="7tm_2"/>
    <property type="match status" value="1"/>
</dbReference>
<feature type="region of interest" description="Disordered" evidence="11">
    <location>
        <begin position="1262"/>
        <end position="1320"/>
    </location>
</feature>
<dbReference type="InterPro" id="IPR046338">
    <property type="entry name" value="GAIN_dom_sf"/>
</dbReference>
<feature type="transmembrane region" description="Helical" evidence="12">
    <location>
        <begin position="1234"/>
        <end position="1256"/>
    </location>
</feature>
<dbReference type="InterPro" id="IPR057244">
    <property type="entry name" value="GAIN_B"/>
</dbReference>
<dbReference type="PROSITE" id="PS50825">
    <property type="entry name" value="HYR"/>
    <property type="match status" value="1"/>
</dbReference>
<dbReference type="KEGG" id="aplc:110978050"/>
<dbReference type="GO" id="GO:0016020">
    <property type="term" value="C:membrane"/>
    <property type="evidence" value="ECO:0007669"/>
    <property type="project" value="UniProtKB-SubCell"/>
</dbReference>
<feature type="disulfide bond" evidence="10">
    <location>
        <begin position="197"/>
        <end position="207"/>
    </location>
</feature>
<feature type="domain" description="SRCR" evidence="16">
    <location>
        <begin position="22"/>
        <end position="117"/>
    </location>
</feature>
<evidence type="ECO:0000256" key="11">
    <source>
        <dbReference type="SAM" id="MobiDB-lite"/>
    </source>
</evidence>
<dbReference type="PROSITE" id="PS50227">
    <property type="entry name" value="G_PROTEIN_RECEP_F2_3"/>
    <property type="match status" value="1"/>
</dbReference>
<evidence type="ECO:0000259" key="14">
    <source>
        <dbReference type="PROSITE" id="PS50227"/>
    </source>
</evidence>
<dbReference type="PROSITE" id="PS50261">
    <property type="entry name" value="G_PROTEIN_RECEP_F2_4"/>
    <property type="match status" value="1"/>
</dbReference>
<dbReference type="Pfam" id="PF02494">
    <property type="entry name" value="HYR"/>
    <property type="match status" value="1"/>
</dbReference>
<feature type="domain" description="SRCR" evidence="16">
    <location>
        <begin position="237"/>
        <end position="339"/>
    </location>
</feature>
<evidence type="ECO:0000259" key="13">
    <source>
        <dbReference type="PROSITE" id="PS50221"/>
    </source>
</evidence>
<dbReference type="Gene3D" id="2.60.220.50">
    <property type="match status" value="1"/>
</dbReference>
<comment type="caution">
    <text evidence="10">Lacks conserved residue(s) required for the propagation of feature annotation.</text>
</comment>
<feature type="disulfide bond" evidence="10">
    <location>
        <begin position="307"/>
        <end position="317"/>
    </location>
</feature>
<dbReference type="FunFam" id="3.10.250.10:FF:000016">
    <property type="entry name" value="Scavenger receptor cysteine-rich protein type 12"/>
    <property type="match status" value="2"/>
</dbReference>
<dbReference type="Gene3D" id="3.10.250.10">
    <property type="entry name" value="SRCR-like domain"/>
    <property type="match status" value="4"/>
</dbReference>
<reference evidence="19" key="1">
    <citation type="submission" date="2025-08" db="UniProtKB">
        <authorList>
            <consortium name="RefSeq"/>
        </authorList>
    </citation>
    <scope>IDENTIFICATION</scope>
</reference>
<dbReference type="OrthoDB" id="10037534at2759"/>
<feature type="transmembrane region" description="Helical" evidence="12">
    <location>
        <begin position="1079"/>
        <end position="1103"/>
    </location>
</feature>
<dbReference type="FunFam" id="3.10.250.10:FF:000001">
    <property type="entry name" value="Lysyl oxidase 4 isoform X1"/>
    <property type="match status" value="1"/>
</dbReference>
<dbReference type="PANTHER" id="PTHR19331">
    <property type="entry name" value="SCAVENGER RECEPTOR DOMAIN-CONTAINING"/>
    <property type="match status" value="1"/>
</dbReference>
<accession>A0A8B7Y5B4</accession>
<evidence type="ECO:0000256" key="6">
    <source>
        <dbReference type="ARBA" id="ARBA00022989"/>
    </source>
</evidence>
<evidence type="ECO:0000256" key="5">
    <source>
        <dbReference type="ARBA" id="ARBA00022737"/>
    </source>
</evidence>
<dbReference type="PROSITE" id="PS00420">
    <property type="entry name" value="SRCR_1"/>
    <property type="match status" value="2"/>
</dbReference>
<evidence type="ECO:0000256" key="2">
    <source>
        <dbReference type="ARBA" id="ARBA00004167"/>
    </source>
</evidence>
<comment type="subcellular location">
    <subcellularLocation>
        <location evidence="1">Membrane</location>
        <topology evidence="1">Multi-pass membrane protein</topology>
    </subcellularLocation>
    <subcellularLocation>
        <location evidence="2">Membrane</location>
        <topology evidence="2">Single-pass membrane protein</topology>
    </subcellularLocation>
</comment>
<dbReference type="InterPro" id="IPR001879">
    <property type="entry name" value="GPCR_2_extracellular_dom"/>
</dbReference>
<feature type="domain" description="SRCR" evidence="16">
    <location>
        <begin position="347"/>
        <end position="432"/>
    </location>
</feature>
<evidence type="ECO:0000256" key="9">
    <source>
        <dbReference type="ARBA" id="ARBA00023180"/>
    </source>
</evidence>